<name>A0A2D2DHI7_9BURK</name>
<protein>
    <submittedName>
        <fullName evidence="1">Uncharacterized protein</fullName>
    </submittedName>
</protein>
<dbReference type="EMBL" id="CP024608">
    <property type="protein sequence ID" value="ATQ74405.1"/>
    <property type="molecule type" value="Genomic_DNA"/>
</dbReference>
<accession>A0A2D2DHI7</accession>
<dbReference type="AlphaFoldDB" id="A0A2D2DHI7"/>
<organism evidence="1 2">
    <name type="scientific">Massilia violaceinigra</name>
    <dbReference type="NCBI Taxonomy" id="2045208"/>
    <lineage>
        <taxon>Bacteria</taxon>
        <taxon>Pseudomonadati</taxon>
        <taxon>Pseudomonadota</taxon>
        <taxon>Betaproteobacteria</taxon>
        <taxon>Burkholderiales</taxon>
        <taxon>Oxalobacteraceae</taxon>
        <taxon>Telluria group</taxon>
        <taxon>Massilia</taxon>
    </lineage>
</organism>
<keyword evidence="2" id="KW-1185">Reference proteome</keyword>
<proteinExistence type="predicted"/>
<dbReference type="Proteomes" id="UP000229897">
    <property type="component" value="Chromosome"/>
</dbReference>
<reference evidence="1" key="1">
    <citation type="submission" date="2017-10" db="EMBL/GenBank/DDBJ databases">
        <title>Massilia psychrophilum sp. nov., a novel purple-pigmented bacterium isolated from Tianshan glacier, Xinjiang Municipality, China.</title>
        <authorList>
            <person name="Wang H."/>
        </authorList>
    </citation>
    <scope>NUCLEOTIDE SEQUENCE [LARGE SCALE GENOMIC DNA]</scope>
    <source>
        <strain evidence="1">B2</strain>
    </source>
</reference>
<evidence type="ECO:0000313" key="1">
    <source>
        <dbReference type="EMBL" id="ATQ74405.1"/>
    </source>
</evidence>
<sequence length="352" mass="40043">MGGNAMKHVGVTRQSAADYAAITAATIDKLRALFPAIRCQPILAYGQKETFGDSDILIESTHLPPDWIEQVKAAFAPQDLIVNGDVVSFDFRSMQIDLITTPAEEMEFAASYYAFNDLGNLMGRIAHKMGLKYGHDGLWKLLRDNDQVFAEILITRDVAKTFALLGYDHVRYLAGFEKLDDVFRFAASTPYFHRQIYLLDNRNAASRVRDAKRPSYTAFLTWIEDKPELDRYTWSAWDGGRNSPERDAERADWEQRIFNDIFLDARPQYLAAIDEHETHKRAKLVWNGTFVAAQTGYQGRELGEFMAACRANFMNAPHDPALSFERWVLTLAPEDIVNHVHAVQQTWLSRGA</sequence>
<dbReference type="RefSeq" id="WP_099874388.1">
    <property type="nucleotide sequence ID" value="NZ_CP024608.1"/>
</dbReference>
<gene>
    <name evidence="1" type="ORF">CR152_07695</name>
</gene>
<dbReference type="KEGG" id="mass:CR152_07695"/>
<evidence type="ECO:0000313" key="2">
    <source>
        <dbReference type="Proteomes" id="UP000229897"/>
    </source>
</evidence>